<organism evidence="2 3">
    <name type="scientific">Leptospirillum ferriphilum YSK</name>
    <dbReference type="NCBI Taxonomy" id="1441628"/>
    <lineage>
        <taxon>Bacteria</taxon>
        <taxon>Pseudomonadati</taxon>
        <taxon>Nitrospirota</taxon>
        <taxon>Nitrospiria</taxon>
        <taxon>Nitrospirales</taxon>
        <taxon>Nitrospiraceae</taxon>
        <taxon>Leptospirillum</taxon>
    </lineage>
</organism>
<sequence>MGSLKDLIDRMGEEEESRNIPPIPSSNEEKPMDLHAVIIASDGRTLATAVDPPEVRVYAWVLLNLRFGPSVSRPTDLSKVALECRLSLEETRKAFSRLIRDGDLKVHKDHRGREIYWLAPISWK</sequence>
<name>A0A059XXQ0_9BACT</name>
<dbReference type="KEGG" id="lfp:Y981_05425"/>
<gene>
    <name evidence="2" type="ORF">Y981_05425</name>
</gene>
<reference evidence="3" key="1">
    <citation type="submission" date="2014-02" db="EMBL/GenBank/DDBJ databases">
        <title>Complete genome sequence and comparative genomic analysis of the nitrogen-fixing bacterium Leptospirillum ferriphilum YSK.</title>
        <authorList>
            <person name="Guo X."/>
            <person name="Yin H."/>
            <person name="Liang Y."/>
            <person name="Hu Q."/>
            <person name="Ma L."/>
            <person name="Xiao Y."/>
            <person name="Zhang X."/>
            <person name="Qiu G."/>
            <person name="Liu X."/>
        </authorList>
    </citation>
    <scope>NUCLEOTIDE SEQUENCE [LARGE SCALE GENOMIC DNA]</scope>
    <source>
        <strain evidence="3">YSK</strain>
    </source>
</reference>
<dbReference type="EMBL" id="CP007243">
    <property type="protein sequence ID" value="AIA31668.1"/>
    <property type="molecule type" value="Genomic_DNA"/>
</dbReference>
<keyword evidence="3" id="KW-1185">Reference proteome</keyword>
<feature type="compositionally biased region" description="Basic and acidic residues" evidence="1">
    <location>
        <begin position="1"/>
        <end position="11"/>
    </location>
</feature>
<dbReference type="Proteomes" id="UP000027059">
    <property type="component" value="Chromosome"/>
</dbReference>
<dbReference type="AlphaFoldDB" id="A0A059XXQ0"/>
<reference evidence="2 3" key="2">
    <citation type="journal article" date="2015" name="Biomed. Res. Int.">
        <title>Effects of Arsenite Resistance on the Growth and Functional Gene Expression of Leptospirillum ferriphilum and Acidithiobacillus thiooxidans in Pure Culture and Coculture.</title>
        <authorList>
            <person name="Jiang H."/>
            <person name="Liang Y."/>
            <person name="Yin H."/>
            <person name="Xiao Y."/>
            <person name="Guo X."/>
            <person name="Xu Y."/>
            <person name="Hu Q."/>
            <person name="Liu H."/>
            <person name="Liu X."/>
        </authorList>
    </citation>
    <scope>NUCLEOTIDE SEQUENCE [LARGE SCALE GENOMIC DNA]</scope>
    <source>
        <strain evidence="2 3">YSK</strain>
    </source>
</reference>
<protein>
    <submittedName>
        <fullName evidence="2">Uncharacterized protein</fullName>
    </submittedName>
</protein>
<dbReference type="OrthoDB" id="10006780at2"/>
<dbReference type="RefSeq" id="WP_038505124.1">
    <property type="nucleotide sequence ID" value="NZ_CP007243.1"/>
</dbReference>
<evidence type="ECO:0000313" key="2">
    <source>
        <dbReference type="EMBL" id="AIA31668.1"/>
    </source>
</evidence>
<evidence type="ECO:0000313" key="3">
    <source>
        <dbReference type="Proteomes" id="UP000027059"/>
    </source>
</evidence>
<accession>A0A059XXQ0</accession>
<feature type="region of interest" description="Disordered" evidence="1">
    <location>
        <begin position="1"/>
        <end position="31"/>
    </location>
</feature>
<evidence type="ECO:0000256" key="1">
    <source>
        <dbReference type="SAM" id="MobiDB-lite"/>
    </source>
</evidence>
<proteinExistence type="predicted"/>
<dbReference type="HOGENOM" id="CLU_2001041_0_0_0"/>